<dbReference type="AlphaFoldDB" id="A0A1I3E1N0"/>
<proteinExistence type="predicted"/>
<dbReference type="RefSeq" id="WP_074970397.1">
    <property type="nucleotide sequence ID" value="NZ_CBCRYP010000011.1"/>
</dbReference>
<protein>
    <submittedName>
        <fullName evidence="1">Uncharacterized protein</fullName>
    </submittedName>
</protein>
<dbReference type="Proteomes" id="UP000183635">
    <property type="component" value="Unassembled WGS sequence"/>
</dbReference>
<name>A0A1I3E1N0_9RHOB</name>
<keyword evidence="2" id="KW-1185">Reference proteome</keyword>
<sequence length="110" mass="12711">MITAEAAKNLGMEEDDVRKVVDEVMLLLHKGIVESRAEGQQDYIGGTLYYEIGPQAFYHLLGFLDEFSGSYDWERGIATEYLLRLGRRSDWTPYFHQVQGWNYGSPNEKE</sequence>
<gene>
    <name evidence="1" type="ORF">SAMN04488021_14419</name>
</gene>
<dbReference type="OrthoDB" id="9156220at2"/>
<reference evidence="1 2" key="1">
    <citation type="submission" date="2016-10" db="EMBL/GenBank/DDBJ databases">
        <authorList>
            <person name="de Groot N.N."/>
        </authorList>
    </citation>
    <scope>NUCLEOTIDE SEQUENCE [LARGE SCALE GENOMIC DNA]</scope>
    <source>
        <strain evidence="1 2">DSM 8537</strain>
    </source>
</reference>
<evidence type="ECO:0000313" key="2">
    <source>
        <dbReference type="Proteomes" id="UP000183635"/>
    </source>
</evidence>
<accession>A0A1I3E1N0</accession>
<dbReference type="EMBL" id="FOPU01000044">
    <property type="protein sequence ID" value="SFH92855.1"/>
    <property type="molecule type" value="Genomic_DNA"/>
</dbReference>
<evidence type="ECO:0000313" key="1">
    <source>
        <dbReference type="EMBL" id="SFH92855.1"/>
    </source>
</evidence>
<dbReference type="STRING" id="34004.SAMN04488021_14419"/>
<organism evidence="1 2">
    <name type="scientific">Paracoccus aminovorans</name>
    <dbReference type="NCBI Taxonomy" id="34004"/>
    <lineage>
        <taxon>Bacteria</taxon>
        <taxon>Pseudomonadati</taxon>
        <taxon>Pseudomonadota</taxon>
        <taxon>Alphaproteobacteria</taxon>
        <taxon>Rhodobacterales</taxon>
        <taxon>Paracoccaceae</taxon>
        <taxon>Paracoccus</taxon>
    </lineage>
</organism>